<proteinExistence type="predicted"/>
<protein>
    <submittedName>
        <fullName evidence="1">Uncharacterized protein</fullName>
    </submittedName>
</protein>
<sequence>MAYEYEGYIKNTIRTEAVFNHEKEKRQERVKELQEVYFKAEILNRIIGIVKNGRSLGSDTDSEIILRAIEHELKYTEDK</sequence>
<name>A0A2H4JI03_9CAUD</name>
<accession>A0A2H4JI03</accession>
<organism evidence="1">
    <name type="scientific">uncultured Caudovirales phage</name>
    <dbReference type="NCBI Taxonomy" id="2100421"/>
    <lineage>
        <taxon>Viruses</taxon>
        <taxon>Duplodnaviria</taxon>
        <taxon>Heunggongvirae</taxon>
        <taxon>Uroviricota</taxon>
        <taxon>Caudoviricetes</taxon>
        <taxon>Peduoviridae</taxon>
        <taxon>Maltschvirus</taxon>
        <taxon>Maltschvirus maltsch</taxon>
    </lineage>
</organism>
<dbReference type="EMBL" id="MF417980">
    <property type="protein sequence ID" value="ASN72868.1"/>
    <property type="molecule type" value="Genomic_DNA"/>
</dbReference>
<reference evidence="1" key="1">
    <citation type="submission" date="2017-06" db="EMBL/GenBank/DDBJ databases">
        <title>Novel phages from South African skin metaviromes.</title>
        <authorList>
            <person name="van Zyl L.J."/>
            <person name="Abrahams Y."/>
            <person name="Stander E.A."/>
            <person name="Kirby B.M."/>
            <person name="Clavaud C."/>
            <person name="Farcet C."/>
            <person name="Breton L."/>
            <person name="Trindade M.I."/>
        </authorList>
    </citation>
    <scope>NUCLEOTIDE SEQUENCE</scope>
</reference>
<gene>
    <name evidence="1" type="ORF">10F4_12</name>
</gene>
<evidence type="ECO:0000313" key="1">
    <source>
        <dbReference type="EMBL" id="ASN72868.1"/>
    </source>
</evidence>